<accession>S3MCH7</accession>
<dbReference type="Pfam" id="PF13304">
    <property type="entry name" value="AAA_21"/>
    <property type="match status" value="1"/>
</dbReference>
<dbReference type="InterPro" id="IPR003959">
    <property type="entry name" value="ATPase_AAA_core"/>
</dbReference>
<keyword evidence="2" id="KW-0067">ATP-binding</keyword>
<dbReference type="SUPFAM" id="SSF52540">
    <property type="entry name" value="P-loop containing nucleoside triphosphate hydrolases"/>
    <property type="match status" value="1"/>
</dbReference>
<keyword evidence="6" id="KW-1185">Reference proteome</keyword>
<dbReference type="GO" id="GO:0016887">
    <property type="term" value="F:ATP hydrolysis activity"/>
    <property type="evidence" value="ECO:0007669"/>
    <property type="project" value="InterPro"/>
</dbReference>
<dbReference type="HOGENOM" id="CLU_517712_0_0_12"/>
<dbReference type="PANTHER" id="PTHR43581">
    <property type="entry name" value="ATP/GTP PHOSPHATASE"/>
    <property type="match status" value="1"/>
</dbReference>
<organism evidence="5 6">
    <name type="scientific">Treponema vincentii F0403</name>
    <dbReference type="NCBI Taxonomy" id="1125702"/>
    <lineage>
        <taxon>Bacteria</taxon>
        <taxon>Pseudomonadati</taxon>
        <taxon>Spirochaetota</taxon>
        <taxon>Spirochaetia</taxon>
        <taxon>Spirochaetales</taxon>
        <taxon>Treponemataceae</taxon>
        <taxon>Treponema</taxon>
    </lineage>
</organism>
<feature type="domain" description="Endonuclease GajA/Old nuclease/RecF-like AAA" evidence="3">
    <location>
        <begin position="1"/>
        <end position="132"/>
    </location>
</feature>
<evidence type="ECO:0000313" key="6">
    <source>
        <dbReference type="Proteomes" id="UP000014605"/>
    </source>
</evidence>
<protein>
    <submittedName>
        <fullName evidence="5">Uncharacterized protein</fullName>
    </submittedName>
</protein>
<evidence type="ECO:0000256" key="2">
    <source>
        <dbReference type="ARBA" id="ARBA00022840"/>
    </source>
</evidence>
<dbReference type="InterPro" id="IPR017871">
    <property type="entry name" value="ABC_transporter-like_CS"/>
</dbReference>
<name>S3MCH7_9SPIR</name>
<dbReference type="Pfam" id="PF13175">
    <property type="entry name" value="AAA_15"/>
    <property type="match status" value="1"/>
</dbReference>
<evidence type="ECO:0000313" key="5">
    <source>
        <dbReference type="EMBL" id="EPF46724.1"/>
    </source>
</evidence>
<proteinExistence type="predicted"/>
<dbReference type="RefSeq" id="WP_016518717.1">
    <property type="nucleotide sequence ID" value="NZ_KE332512.1"/>
</dbReference>
<dbReference type="Gene3D" id="3.40.50.300">
    <property type="entry name" value="P-loop containing nucleotide triphosphate hydrolases"/>
    <property type="match status" value="1"/>
</dbReference>
<evidence type="ECO:0000256" key="1">
    <source>
        <dbReference type="ARBA" id="ARBA00022741"/>
    </source>
</evidence>
<comment type="caution">
    <text evidence="5">The sequence shown here is derived from an EMBL/GenBank/DDBJ whole genome shotgun (WGS) entry which is preliminary data.</text>
</comment>
<evidence type="ECO:0000259" key="4">
    <source>
        <dbReference type="Pfam" id="PF13304"/>
    </source>
</evidence>
<dbReference type="PROSITE" id="PS00211">
    <property type="entry name" value="ABC_TRANSPORTER_1"/>
    <property type="match status" value="1"/>
</dbReference>
<dbReference type="InterPro" id="IPR051396">
    <property type="entry name" value="Bact_Antivir_Def_Nuclease"/>
</dbReference>
<dbReference type="InterPro" id="IPR041685">
    <property type="entry name" value="AAA_GajA/Old/RecF-like"/>
</dbReference>
<dbReference type="EMBL" id="ATFC01000008">
    <property type="protein sequence ID" value="EPF46724.1"/>
    <property type="molecule type" value="Genomic_DNA"/>
</dbReference>
<feature type="domain" description="ATPase AAA-type core" evidence="4">
    <location>
        <begin position="172"/>
        <end position="288"/>
    </location>
</feature>
<dbReference type="GeneID" id="301461464"/>
<dbReference type="PANTHER" id="PTHR43581:SF2">
    <property type="entry name" value="EXCINUCLEASE ATPASE SUBUNIT"/>
    <property type="match status" value="1"/>
</dbReference>
<reference evidence="5 6" key="1">
    <citation type="submission" date="2013-04" db="EMBL/GenBank/DDBJ databases">
        <title>The Genome Sequence of Treponema vincentii F0403.</title>
        <authorList>
            <consortium name="The Broad Institute Genomics Platform"/>
            <person name="Earl A."/>
            <person name="Ward D."/>
            <person name="Feldgarden M."/>
            <person name="Gevers D."/>
            <person name="Leonetti C."/>
            <person name="Izard J."/>
            <person name="Walker B."/>
            <person name="Young S."/>
            <person name="Zeng Q."/>
            <person name="Gargeya S."/>
            <person name="Fitzgerald M."/>
            <person name="Haas B."/>
            <person name="Abouelleil A."/>
            <person name="Allen A.W."/>
            <person name="Alvarado L."/>
            <person name="Arachchi H.M."/>
            <person name="Berlin A.M."/>
            <person name="Chapman S.B."/>
            <person name="Gainer-Dewar J."/>
            <person name="Goldberg J."/>
            <person name="Griggs A."/>
            <person name="Gujja S."/>
            <person name="Hansen M."/>
            <person name="Howarth C."/>
            <person name="Imamovic A."/>
            <person name="Ireland A."/>
            <person name="Larimer J."/>
            <person name="McCowan C."/>
            <person name="Murphy C."/>
            <person name="Pearson M."/>
            <person name="Poon T.W."/>
            <person name="Priest M."/>
            <person name="Roberts A."/>
            <person name="Saif S."/>
            <person name="Shea T."/>
            <person name="Sisk P."/>
            <person name="Sykes S."/>
            <person name="Wortman J."/>
            <person name="Nusbaum C."/>
            <person name="Birren B."/>
        </authorList>
    </citation>
    <scope>NUCLEOTIDE SEQUENCE [LARGE SCALE GENOMIC DNA]</scope>
    <source>
        <strain evidence="5 6">F0403</strain>
    </source>
</reference>
<evidence type="ECO:0000259" key="3">
    <source>
        <dbReference type="Pfam" id="PF13175"/>
    </source>
</evidence>
<dbReference type="AlphaFoldDB" id="S3MCH7"/>
<dbReference type="GO" id="GO:0005524">
    <property type="term" value="F:ATP binding"/>
    <property type="evidence" value="ECO:0007669"/>
    <property type="project" value="UniProtKB-KW"/>
</dbReference>
<dbReference type="PATRIC" id="fig|1125702.3.peg.1348"/>
<dbReference type="Proteomes" id="UP000014605">
    <property type="component" value="Unassembled WGS sequence"/>
</dbReference>
<sequence>MKIKKIELNNFKRFTHLVVEDIPETAKLIVLVGPNGSGKTSFMESLNHYYKFAGYNNIGDYDYLNKSSTAEAFNYSRWYYHASKIVSIDFYDIHLPKDIGDSTDIRGHFYFRSAYRNEPDFKINSMQRQQDPTESIRLESLIQNDQTVSANYQRLIANTIAGVFNNENDTKAVAMLRDELIGKIKAALKRVFEDLELSSVGDPLQNGTFYFTKGTTKDFSYCNLSAGEKSAFDLILDMVVQSKYYPDAIYCIDEPETHMHTKLQGKVLRELYLLIPGQSQLLLSTHSIGMLQEAEEIEQEHPGTVAFLDFGGRDFDTDQIIRPARIGKAVMDKFYELAFGDFAKLMLPRIIVFCEGDPNGGKRKDFDKMIYTTIFAETYPEAFFISGGSCNDIENIEKTHGGIISTLLKNTTVIKIVDRDDRSDPEISQLAEKGIRVLKERNLESYLLDDEVIKKLCESVGKPEEYDECIREKDKALAASISRGNAADDYKSVRGEIYNVLKKRLTLTKCGNNQDSFIRDTLAPLITPDMDVYKRLALEIFGNDTNGGNN</sequence>
<keyword evidence="1" id="KW-0547">Nucleotide-binding</keyword>
<dbReference type="InterPro" id="IPR027417">
    <property type="entry name" value="P-loop_NTPase"/>
</dbReference>
<gene>
    <name evidence="5" type="ORF">HMPREF1222_01301</name>
</gene>